<dbReference type="EMBL" id="BMER01000003">
    <property type="protein sequence ID" value="GGG92746.1"/>
    <property type="molecule type" value="Genomic_DNA"/>
</dbReference>
<evidence type="ECO:0000259" key="1">
    <source>
        <dbReference type="Pfam" id="PF09722"/>
    </source>
</evidence>
<reference evidence="2" key="1">
    <citation type="journal article" date="2014" name="Int. J. Syst. Evol. Microbiol.">
        <title>Complete genome sequence of Corynebacterium casei LMG S-19264T (=DSM 44701T), isolated from a smear-ripened cheese.</title>
        <authorList>
            <consortium name="US DOE Joint Genome Institute (JGI-PGF)"/>
            <person name="Walter F."/>
            <person name="Albersmeier A."/>
            <person name="Kalinowski J."/>
            <person name="Ruckert C."/>
        </authorList>
    </citation>
    <scope>NUCLEOTIDE SEQUENCE</scope>
    <source>
        <strain evidence="2">CGMCC 1.12195</strain>
    </source>
</reference>
<dbReference type="Pfam" id="PF09722">
    <property type="entry name" value="Xre_MbcA_ParS_C"/>
    <property type="match status" value="1"/>
</dbReference>
<feature type="domain" description="Antitoxin Xre/MbcA/ParS-like toxin-binding" evidence="1">
    <location>
        <begin position="101"/>
        <end position="150"/>
    </location>
</feature>
<keyword evidence="3" id="KW-1185">Reference proteome</keyword>
<evidence type="ECO:0000313" key="2">
    <source>
        <dbReference type="EMBL" id="GGG92746.1"/>
    </source>
</evidence>
<gene>
    <name evidence="2" type="ORF">GCM10007415_29450</name>
</gene>
<dbReference type="InterPro" id="IPR024467">
    <property type="entry name" value="Xre/MbcA/ParS-like_toxin-bd"/>
</dbReference>
<dbReference type="Proteomes" id="UP000660862">
    <property type="component" value="Unassembled WGS sequence"/>
</dbReference>
<dbReference type="AlphaFoldDB" id="A0A917HWU2"/>
<sequence>MAIGNKKETKTFWDVVSLLGGRDVMGTGIKTEFDLIALGNDGLTRVSLDALIAFLQVPRKLFVETILDMSIKTVERKKSNDRLDRRTSSLIIEIAKVVEHAMEVFEDEDKVRDWLATSNRALNGMRPFDLFHTPTGLMLVNTVLGRIEEGVYS</sequence>
<dbReference type="NCBIfam" id="TIGR02293">
    <property type="entry name" value="TAS_TIGR02293"/>
    <property type="match status" value="1"/>
</dbReference>
<evidence type="ECO:0000313" key="3">
    <source>
        <dbReference type="Proteomes" id="UP000660862"/>
    </source>
</evidence>
<protein>
    <recommendedName>
        <fullName evidence="1">Antitoxin Xre/MbcA/ParS-like toxin-binding domain-containing protein</fullName>
    </recommendedName>
</protein>
<name>A0A917HWU2_9SPHI</name>
<organism evidence="2 3">
    <name type="scientific">Parapedobacter pyrenivorans</name>
    <dbReference type="NCBI Taxonomy" id="1305674"/>
    <lineage>
        <taxon>Bacteria</taxon>
        <taxon>Pseudomonadati</taxon>
        <taxon>Bacteroidota</taxon>
        <taxon>Sphingobacteriia</taxon>
        <taxon>Sphingobacteriales</taxon>
        <taxon>Sphingobacteriaceae</taxon>
        <taxon>Parapedobacter</taxon>
    </lineage>
</organism>
<accession>A0A917HWU2</accession>
<dbReference type="InterPro" id="IPR011979">
    <property type="entry name" value="Antitox_Xre"/>
</dbReference>
<dbReference type="RefSeq" id="WP_188506835.1">
    <property type="nucleotide sequence ID" value="NZ_BMER01000003.1"/>
</dbReference>
<proteinExistence type="predicted"/>
<reference evidence="2" key="2">
    <citation type="submission" date="2020-09" db="EMBL/GenBank/DDBJ databases">
        <authorList>
            <person name="Sun Q."/>
            <person name="Zhou Y."/>
        </authorList>
    </citation>
    <scope>NUCLEOTIDE SEQUENCE</scope>
    <source>
        <strain evidence="2">CGMCC 1.12195</strain>
    </source>
</reference>
<comment type="caution">
    <text evidence="2">The sequence shown here is derived from an EMBL/GenBank/DDBJ whole genome shotgun (WGS) entry which is preliminary data.</text>
</comment>